<comment type="caution">
    <text evidence="8">The sequence shown here is derived from an EMBL/GenBank/DDBJ whole genome shotgun (WGS) entry which is preliminary data.</text>
</comment>
<organism evidence="8 9">
    <name type="scientific">Cutibacterium avidum</name>
    <dbReference type="NCBI Taxonomy" id="33010"/>
    <lineage>
        <taxon>Bacteria</taxon>
        <taxon>Bacillati</taxon>
        <taxon>Actinomycetota</taxon>
        <taxon>Actinomycetes</taxon>
        <taxon>Propionibacteriales</taxon>
        <taxon>Propionibacteriaceae</taxon>
        <taxon>Cutibacterium</taxon>
    </lineage>
</organism>
<dbReference type="CDD" id="cd16913">
    <property type="entry name" value="YkuD_like"/>
    <property type="match status" value="1"/>
</dbReference>
<evidence type="ECO:0000313" key="9">
    <source>
        <dbReference type="Proteomes" id="UP000259211"/>
    </source>
</evidence>
<protein>
    <submittedName>
        <fullName evidence="8">L,D-transpeptidase</fullName>
    </submittedName>
</protein>
<dbReference type="PANTHER" id="PTHR30582">
    <property type="entry name" value="L,D-TRANSPEPTIDASE"/>
    <property type="match status" value="1"/>
</dbReference>
<dbReference type="Gene3D" id="2.40.440.10">
    <property type="entry name" value="L,D-transpeptidase catalytic domain-like"/>
    <property type="match status" value="1"/>
</dbReference>
<evidence type="ECO:0000256" key="2">
    <source>
        <dbReference type="ARBA" id="ARBA00022679"/>
    </source>
</evidence>
<dbReference type="UniPathway" id="UPA00219"/>
<sequence length="117" mass="13278">MTGTVICASKNQRKLWMVQNGRILITLDARFGRASEPTAEGVNTVYWKDKNHVSSIYGSPMPYSMFFHGGQAIHYSSDFSRRGWNGASHGCINIRNMSGLKWLWDHTPTGRKIIVFK</sequence>
<dbReference type="InterPro" id="IPR005490">
    <property type="entry name" value="LD_TPept_cat_dom"/>
</dbReference>
<evidence type="ECO:0000256" key="1">
    <source>
        <dbReference type="ARBA" id="ARBA00004752"/>
    </source>
</evidence>
<dbReference type="EMBL" id="NOWI01000006">
    <property type="protein sequence ID" value="RFT44008.1"/>
    <property type="molecule type" value="Genomic_DNA"/>
</dbReference>
<dbReference type="GO" id="GO:0008360">
    <property type="term" value="P:regulation of cell shape"/>
    <property type="evidence" value="ECO:0007669"/>
    <property type="project" value="UniProtKB-UniRule"/>
</dbReference>
<keyword evidence="4 6" id="KW-0573">Peptidoglycan synthesis</keyword>
<dbReference type="AlphaFoldDB" id="A0A1B9VST4"/>
<dbReference type="PANTHER" id="PTHR30582:SF33">
    <property type="entry name" value="EXPORTED PROTEIN"/>
    <property type="match status" value="1"/>
</dbReference>
<dbReference type="OrthoDB" id="8887048at2"/>
<feature type="active site" description="Proton donor/acceptor" evidence="6">
    <location>
        <position position="74"/>
    </location>
</feature>
<dbReference type="InterPro" id="IPR050979">
    <property type="entry name" value="LD-transpeptidase"/>
</dbReference>
<dbReference type="GO" id="GO:0018104">
    <property type="term" value="P:peptidoglycan-protein cross-linking"/>
    <property type="evidence" value="ECO:0007669"/>
    <property type="project" value="TreeGrafter"/>
</dbReference>
<dbReference type="GO" id="GO:0071555">
    <property type="term" value="P:cell wall organization"/>
    <property type="evidence" value="ECO:0007669"/>
    <property type="project" value="UniProtKB-UniRule"/>
</dbReference>
<dbReference type="SUPFAM" id="SSF141523">
    <property type="entry name" value="L,D-transpeptidase catalytic domain-like"/>
    <property type="match status" value="1"/>
</dbReference>
<dbReference type="Proteomes" id="UP000259211">
    <property type="component" value="Unassembled WGS sequence"/>
</dbReference>
<comment type="pathway">
    <text evidence="1 6">Cell wall biogenesis; peptidoglycan biosynthesis.</text>
</comment>
<evidence type="ECO:0000313" key="8">
    <source>
        <dbReference type="EMBL" id="RFT44008.1"/>
    </source>
</evidence>
<gene>
    <name evidence="8" type="ORF">CHT91_07945</name>
</gene>
<reference evidence="8 9" key="1">
    <citation type="submission" date="2017-07" db="EMBL/GenBank/DDBJ databases">
        <authorList>
            <person name="Sun Z.S."/>
            <person name="Albrecht U."/>
            <person name="Echele G."/>
            <person name="Lee C.C."/>
        </authorList>
    </citation>
    <scope>NUCLEOTIDE SEQUENCE [LARGE SCALE GENOMIC DNA]</scope>
    <source>
        <strain evidence="8 9">P16-029</strain>
    </source>
</reference>
<dbReference type="RefSeq" id="WP_065673561.1">
    <property type="nucleotide sequence ID" value="NZ_AP024308.1"/>
</dbReference>
<evidence type="ECO:0000256" key="4">
    <source>
        <dbReference type="ARBA" id="ARBA00022984"/>
    </source>
</evidence>
<dbReference type="InterPro" id="IPR038063">
    <property type="entry name" value="Transpep_catalytic_dom"/>
</dbReference>
<name>A0A1B9VST4_9ACTN</name>
<keyword evidence="2" id="KW-0808">Transferase</keyword>
<feature type="domain" description="L,D-TPase catalytic" evidence="7">
    <location>
        <begin position="4"/>
        <end position="116"/>
    </location>
</feature>
<dbReference type="Pfam" id="PF03734">
    <property type="entry name" value="YkuD"/>
    <property type="match status" value="1"/>
</dbReference>
<keyword evidence="5 6" id="KW-0961">Cell wall biogenesis/degradation</keyword>
<dbReference type="GO" id="GO:0016740">
    <property type="term" value="F:transferase activity"/>
    <property type="evidence" value="ECO:0007669"/>
    <property type="project" value="UniProtKB-KW"/>
</dbReference>
<keyword evidence="3 6" id="KW-0133">Cell shape</keyword>
<dbReference type="PROSITE" id="PS52029">
    <property type="entry name" value="LD_TPASE"/>
    <property type="match status" value="1"/>
</dbReference>
<dbReference type="GO" id="GO:0071972">
    <property type="term" value="F:peptidoglycan L,D-transpeptidase activity"/>
    <property type="evidence" value="ECO:0007669"/>
    <property type="project" value="TreeGrafter"/>
</dbReference>
<proteinExistence type="predicted"/>
<evidence type="ECO:0000259" key="7">
    <source>
        <dbReference type="PROSITE" id="PS52029"/>
    </source>
</evidence>
<dbReference type="STRING" id="33010.BFS79_09325"/>
<dbReference type="eggNOG" id="COG1376">
    <property type="taxonomic scope" value="Bacteria"/>
</dbReference>
<evidence type="ECO:0000256" key="5">
    <source>
        <dbReference type="ARBA" id="ARBA00023316"/>
    </source>
</evidence>
<dbReference type="GO" id="GO:0005576">
    <property type="term" value="C:extracellular region"/>
    <property type="evidence" value="ECO:0007669"/>
    <property type="project" value="TreeGrafter"/>
</dbReference>
<accession>A0A1B9VST4</accession>
<evidence type="ECO:0000256" key="6">
    <source>
        <dbReference type="PROSITE-ProRule" id="PRU01373"/>
    </source>
</evidence>
<feature type="active site" description="Nucleophile" evidence="6">
    <location>
        <position position="91"/>
    </location>
</feature>
<evidence type="ECO:0000256" key="3">
    <source>
        <dbReference type="ARBA" id="ARBA00022960"/>
    </source>
</evidence>